<evidence type="ECO:0000313" key="2">
    <source>
        <dbReference type="EMBL" id="MBD1433911.1"/>
    </source>
</evidence>
<keyword evidence="3" id="KW-1185">Reference proteome</keyword>
<keyword evidence="1" id="KW-0472">Membrane</keyword>
<dbReference type="Proteomes" id="UP000602759">
    <property type="component" value="Unassembled WGS sequence"/>
</dbReference>
<keyword evidence="1" id="KW-1133">Transmembrane helix</keyword>
<comment type="caution">
    <text evidence="2">The sequence shown here is derived from an EMBL/GenBank/DDBJ whole genome shotgun (WGS) entry which is preliminary data.</text>
</comment>
<feature type="transmembrane region" description="Helical" evidence="1">
    <location>
        <begin position="299"/>
        <end position="317"/>
    </location>
</feature>
<evidence type="ECO:0000313" key="3">
    <source>
        <dbReference type="Proteomes" id="UP000602759"/>
    </source>
</evidence>
<keyword evidence="1" id="KW-0812">Transmembrane</keyword>
<name>A0ABR7YRS4_9SPHI</name>
<gene>
    <name evidence="2" type="ORF">H8B06_13820</name>
</gene>
<feature type="transmembrane region" description="Helical" evidence="1">
    <location>
        <begin position="162"/>
        <end position="184"/>
    </location>
</feature>
<protein>
    <submittedName>
        <fullName evidence="2">Uncharacterized protein</fullName>
    </submittedName>
</protein>
<organism evidence="2 3">
    <name type="scientific">Sphingobacterium micropteri</name>
    <dbReference type="NCBI Taxonomy" id="2763501"/>
    <lineage>
        <taxon>Bacteria</taxon>
        <taxon>Pseudomonadati</taxon>
        <taxon>Bacteroidota</taxon>
        <taxon>Sphingobacteriia</taxon>
        <taxon>Sphingobacteriales</taxon>
        <taxon>Sphingobacteriaceae</taxon>
        <taxon>Sphingobacterium</taxon>
    </lineage>
</organism>
<accession>A0ABR7YRS4</accession>
<proteinExistence type="predicted"/>
<dbReference type="EMBL" id="JACOIK010000009">
    <property type="protein sequence ID" value="MBD1433911.1"/>
    <property type="molecule type" value="Genomic_DNA"/>
</dbReference>
<feature type="transmembrane region" description="Helical" evidence="1">
    <location>
        <begin position="125"/>
        <end position="150"/>
    </location>
</feature>
<dbReference type="RefSeq" id="WP_190994854.1">
    <property type="nucleotide sequence ID" value="NZ_JACOIK010000009.1"/>
</dbReference>
<sequence>MTKEQAYEKLELPVGTNLQVVRQKFNQMHNEFLMQIDGVSFSPAMKQRMEQQLEELKDAYTLLNESESVNDIIFVNPAPPPLSPSRYSLEELLASLPKNIHVANEADRIILIMNHNNWKEGKSTLIYGLVAAVVVGFFLNGFVSLLADVFHAPHVEISRSTILKIIGFASLSFIFCNLMFALLFSGLTNIIGKTIFSISYDSVNIQSKLMGFMLHEASVIWTEIKLIEKQEKPPGINFHLQNGEIIEMDSRAQDRDLSELKVILKQYKYKYEYEKCIPTTPAYTNTSNKKEGKMFSIQFIYLLSAVLIIGTGIYVAIHQ</sequence>
<reference evidence="2 3" key="1">
    <citation type="submission" date="2020-08" db="EMBL/GenBank/DDBJ databases">
        <title>Sphingobacterium sp. DN00404 isolated from aquaculture water.</title>
        <authorList>
            <person name="Zhang M."/>
        </authorList>
    </citation>
    <scope>NUCLEOTIDE SEQUENCE [LARGE SCALE GENOMIC DNA]</scope>
    <source>
        <strain evidence="2 3">DN00404</strain>
    </source>
</reference>
<evidence type="ECO:0000256" key="1">
    <source>
        <dbReference type="SAM" id="Phobius"/>
    </source>
</evidence>